<dbReference type="KEGG" id="ldo:LDBPK_161070"/>
<dbReference type="GeneID" id="13393137"/>
<name>E9BCW1_LEIDO</name>
<reference evidence="2" key="2">
    <citation type="submission" date="2011-02" db="EMBL/GenBank/DDBJ databases">
        <title>Whole genome sequencing of Leishmania donovani clinical lines reveals dynamic variation related to drug resistance.</title>
        <authorList>
            <person name="Downing T."/>
            <person name="Imamura H."/>
            <person name="Sanders M."/>
            <person name="Decuypere S."/>
            <person name="Hertz-Fowler C."/>
            <person name="Clark T.G."/>
            <person name="Rijal S."/>
            <person name="Sundar S."/>
            <person name="Quail M.A."/>
            <person name="De Doncker S."/>
            <person name="Maes I."/>
            <person name="Vanaerschot M."/>
            <person name="Stark O."/>
            <person name="Schonian G."/>
            <person name="Dujardin J.C."/>
            <person name="Berriman M."/>
        </authorList>
    </citation>
    <scope>NUCLEOTIDE SEQUENCE [LARGE SCALE GENOMIC DNA]</scope>
    <source>
        <strain evidence="2">BPK282A1</strain>
    </source>
</reference>
<dbReference type="RefSeq" id="XP_003859794.1">
    <property type="nucleotide sequence ID" value="XM_003859746.1"/>
</dbReference>
<gene>
    <name evidence="1" type="ORF">LDBPK_161070</name>
</gene>
<reference evidence="1 2" key="1">
    <citation type="journal article" date="2011" name="Genome Res.">
        <title>Whole genome sequencing of multiple Leishmania donovani clinical isolates provides insights into population structure and mechanisms of drug resistance.</title>
        <authorList>
            <person name="Downing T."/>
            <person name="Imamura H."/>
            <person name="Decuypere S."/>
            <person name="Clark T.G."/>
            <person name="Coombs G.H."/>
            <person name="Cotton J.A."/>
            <person name="Hilley J.D."/>
            <person name="de Doncker S."/>
            <person name="Maes I."/>
            <person name="Mottram J.C."/>
            <person name="Quail M.A."/>
            <person name="Rijal S."/>
            <person name="Sanders M."/>
            <person name="Schonian G."/>
            <person name="Stark O."/>
            <person name="Sundar S."/>
            <person name="Vanaerschot M."/>
            <person name="Hertz-Fowler C."/>
            <person name="Dujardin J.C."/>
            <person name="Berriman M."/>
        </authorList>
    </citation>
    <scope>NUCLEOTIDE SEQUENCE [LARGE SCALE GENOMIC DNA]</scope>
    <source>
        <strain evidence="1 2">BPK282A1</strain>
    </source>
</reference>
<evidence type="ECO:0000313" key="1">
    <source>
        <dbReference type="EMBL" id="CBZ33087.1"/>
    </source>
</evidence>
<dbReference type="Proteomes" id="UP000008980">
    <property type="component" value="Chromosome 16"/>
</dbReference>
<dbReference type="AlphaFoldDB" id="E9BCW1"/>
<organism evidence="1 2">
    <name type="scientific">Leishmania donovani</name>
    <dbReference type="NCBI Taxonomy" id="5661"/>
    <lineage>
        <taxon>Eukaryota</taxon>
        <taxon>Discoba</taxon>
        <taxon>Euglenozoa</taxon>
        <taxon>Kinetoplastea</taxon>
        <taxon>Metakinetoplastina</taxon>
        <taxon>Trypanosomatida</taxon>
        <taxon>Trypanosomatidae</taxon>
        <taxon>Leishmaniinae</taxon>
        <taxon>Leishmania</taxon>
    </lineage>
</organism>
<accession>E9BCW1</accession>
<sequence>MTWSMLRTRTFLRPCRRRHCRVAIADTPPTRRSCTARTCTGSCRRGTRRSLPTTPCITEGEAPETSMSRLCTTPLSWRGRGRRRRSSCRTCWSCTGADDRGGRTRCRRRRSCWTTSTAAAPHRCSAGTARTCTGSCRRGTRRSLPTTPCITEGEAPETSM</sequence>
<dbReference type="VEuPathDB" id="TriTrypDB:LdBPK_161070.1"/>
<proteinExistence type="predicted"/>
<dbReference type="EMBL" id="FR799603">
    <property type="protein sequence ID" value="CBZ33087.1"/>
    <property type="molecule type" value="Genomic_DNA"/>
</dbReference>
<feature type="non-terminal residue" evidence="1">
    <location>
        <position position="160"/>
    </location>
</feature>
<protein>
    <submittedName>
        <fullName evidence="1">Uncharacterized protein</fullName>
    </submittedName>
</protein>
<evidence type="ECO:0000313" key="2">
    <source>
        <dbReference type="Proteomes" id="UP000008980"/>
    </source>
</evidence>